<dbReference type="OrthoDB" id="66958at2"/>
<dbReference type="SMART" id="SM00382">
    <property type="entry name" value="AAA"/>
    <property type="match status" value="1"/>
</dbReference>
<evidence type="ECO:0000256" key="4">
    <source>
        <dbReference type="ARBA" id="ARBA00038388"/>
    </source>
</evidence>
<dbReference type="CDD" id="cd03255">
    <property type="entry name" value="ABC_MJ0796_LolCDE_FtsE"/>
    <property type="match status" value="1"/>
</dbReference>
<dbReference type="SUPFAM" id="SSF52540">
    <property type="entry name" value="P-loop containing nucleoside triphosphate hydrolases"/>
    <property type="match status" value="1"/>
</dbReference>
<keyword evidence="2" id="KW-0547">Nucleotide-binding</keyword>
<dbReference type="PANTHER" id="PTHR24220">
    <property type="entry name" value="IMPORT ATP-BINDING PROTEIN"/>
    <property type="match status" value="1"/>
</dbReference>
<dbReference type="PROSITE" id="PS00211">
    <property type="entry name" value="ABC_TRANSPORTER_1"/>
    <property type="match status" value="1"/>
</dbReference>
<dbReference type="AlphaFoldDB" id="A0A2K8U978"/>
<organism evidence="7 8">
    <name type="scientific">Candidatus Thiodictyon syntrophicum</name>
    <dbReference type="NCBI Taxonomy" id="1166950"/>
    <lineage>
        <taxon>Bacteria</taxon>
        <taxon>Pseudomonadati</taxon>
        <taxon>Pseudomonadota</taxon>
        <taxon>Gammaproteobacteria</taxon>
        <taxon>Chromatiales</taxon>
        <taxon>Chromatiaceae</taxon>
        <taxon>Thiodictyon</taxon>
    </lineage>
</organism>
<dbReference type="GO" id="GO:0005886">
    <property type="term" value="C:plasma membrane"/>
    <property type="evidence" value="ECO:0007669"/>
    <property type="project" value="TreeGrafter"/>
</dbReference>
<dbReference type="GO" id="GO:0005524">
    <property type="term" value="F:ATP binding"/>
    <property type="evidence" value="ECO:0007669"/>
    <property type="project" value="UniProtKB-KW"/>
</dbReference>
<reference evidence="7 8" key="1">
    <citation type="submission" date="2017-03" db="EMBL/GenBank/DDBJ databases">
        <title>Complete genome sequence of Candidatus 'Thiodictyon syntrophicum' sp. nov. strain Cad16T, a photolithoautotroph purple sulfur bacterium isolated from an alpine meromictic lake.</title>
        <authorList>
            <person name="Luedin S.M."/>
            <person name="Pothier J.F."/>
            <person name="Danza F."/>
            <person name="Storelli N."/>
            <person name="Wittwer M."/>
            <person name="Tonolla M."/>
        </authorList>
    </citation>
    <scope>NUCLEOTIDE SEQUENCE [LARGE SCALE GENOMIC DNA]</scope>
    <source>
        <strain evidence="7 8">Cad16T</strain>
    </source>
</reference>
<dbReference type="KEGG" id="tsy:THSYN_15180"/>
<proteinExistence type="inferred from homology"/>
<feature type="compositionally biased region" description="Basic and acidic residues" evidence="5">
    <location>
        <begin position="254"/>
        <end position="265"/>
    </location>
</feature>
<dbReference type="Gene3D" id="3.40.50.300">
    <property type="entry name" value="P-loop containing nucleotide triphosphate hydrolases"/>
    <property type="match status" value="1"/>
</dbReference>
<dbReference type="GO" id="GO:0016887">
    <property type="term" value="F:ATP hydrolysis activity"/>
    <property type="evidence" value="ECO:0007669"/>
    <property type="project" value="InterPro"/>
</dbReference>
<dbReference type="InterPro" id="IPR017911">
    <property type="entry name" value="MacB-like_ATP-bd"/>
</dbReference>
<keyword evidence="1" id="KW-0813">Transport</keyword>
<evidence type="ECO:0000256" key="2">
    <source>
        <dbReference type="ARBA" id="ARBA00022741"/>
    </source>
</evidence>
<evidence type="ECO:0000313" key="8">
    <source>
        <dbReference type="Proteomes" id="UP000232638"/>
    </source>
</evidence>
<dbReference type="EMBL" id="CP020370">
    <property type="protein sequence ID" value="AUB82158.1"/>
    <property type="molecule type" value="Genomic_DNA"/>
</dbReference>
<feature type="compositionally biased region" description="Pro residues" evidence="5">
    <location>
        <begin position="244"/>
        <end position="253"/>
    </location>
</feature>
<protein>
    <submittedName>
        <fullName evidence="7">Macrolide ABC transporter ATP-binding protein</fullName>
    </submittedName>
</protein>
<dbReference type="InterPro" id="IPR003593">
    <property type="entry name" value="AAA+_ATPase"/>
</dbReference>
<name>A0A2K8U978_9GAMM</name>
<dbReference type="RefSeq" id="WP_100919902.1">
    <property type="nucleotide sequence ID" value="NZ_CP020370.1"/>
</dbReference>
<comment type="similarity">
    <text evidence="4">Belongs to the ABC transporter superfamily. Macrolide exporter (TC 3.A.1.122) family.</text>
</comment>
<accession>A0A2K8U978</accession>
<evidence type="ECO:0000256" key="3">
    <source>
        <dbReference type="ARBA" id="ARBA00022840"/>
    </source>
</evidence>
<dbReference type="PROSITE" id="PS50893">
    <property type="entry name" value="ABC_TRANSPORTER_2"/>
    <property type="match status" value="1"/>
</dbReference>
<dbReference type="InterPro" id="IPR003439">
    <property type="entry name" value="ABC_transporter-like_ATP-bd"/>
</dbReference>
<feature type="region of interest" description="Disordered" evidence="5">
    <location>
        <begin position="237"/>
        <end position="265"/>
    </location>
</feature>
<evidence type="ECO:0000313" key="7">
    <source>
        <dbReference type="EMBL" id="AUB82158.1"/>
    </source>
</evidence>
<dbReference type="GO" id="GO:1902495">
    <property type="term" value="C:transmembrane transporter complex"/>
    <property type="evidence" value="ECO:0007669"/>
    <property type="project" value="UniProtKB-ARBA"/>
</dbReference>
<dbReference type="Pfam" id="PF00005">
    <property type="entry name" value="ABC_tran"/>
    <property type="match status" value="1"/>
</dbReference>
<keyword evidence="3 7" id="KW-0067">ATP-binding</keyword>
<dbReference type="Proteomes" id="UP000232638">
    <property type="component" value="Chromosome"/>
</dbReference>
<evidence type="ECO:0000256" key="5">
    <source>
        <dbReference type="SAM" id="MobiDB-lite"/>
    </source>
</evidence>
<dbReference type="PANTHER" id="PTHR24220:SF86">
    <property type="entry name" value="ABC TRANSPORTER ABCH.1"/>
    <property type="match status" value="1"/>
</dbReference>
<keyword evidence="8" id="KW-1185">Reference proteome</keyword>
<gene>
    <name evidence="7" type="ORF">THSYN_15180</name>
</gene>
<evidence type="ECO:0000256" key="1">
    <source>
        <dbReference type="ARBA" id="ARBA00022448"/>
    </source>
</evidence>
<dbReference type="InterPro" id="IPR027417">
    <property type="entry name" value="P-loop_NTPase"/>
</dbReference>
<dbReference type="GO" id="GO:0022857">
    <property type="term" value="F:transmembrane transporter activity"/>
    <property type="evidence" value="ECO:0007669"/>
    <property type="project" value="TreeGrafter"/>
</dbReference>
<feature type="domain" description="ABC transporter" evidence="6">
    <location>
        <begin position="21"/>
        <end position="260"/>
    </location>
</feature>
<dbReference type="FunFam" id="3.40.50.300:FF:000032">
    <property type="entry name" value="Export ABC transporter ATP-binding protein"/>
    <property type="match status" value="1"/>
</dbReference>
<dbReference type="InterPro" id="IPR017871">
    <property type="entry name" value="ABC_transporter-like_CS"/>
</dbReference>
<dbReference type="InterPro" id="IPR015854">
    <property type="entry name" value="ABC_transpr_LolD-like"/>
</dbReference>
<evidence type="ECO:0000259" key="6">
    <source>
        <dbReference type="PROSITE" id="PS50893"/>
    </source>
</evidence>
<sequence>MSASPGPARTAAPIAAGAPLIHLRGVTKVYGTGAVALLALKGITLDIRAGEFVAIMGPSGSGKSTAMNILGCLDTPSSGQYLFLGAHVEDLSRDQRARLRRRYLGFVFQGFNLLARTSAQENVELPLVYRGDSAAVRHAAAARALRSVGLGGWEHHTPAELSGGQQQRVAIARAIVTEPAVLLADEPTGNLDTQRSQEIMDLLRALNTDHGITVLMVTHEPDMAAYARRLVHFVDGRIDSDAPNPHPVAPNPSPRKEQSSTDEHR</sequence>